<dbReference type="RefSeq" id="WP_114072263.1">
    <property type="nucleotide sequence ID" value="NZ_CP029554.1"/>
</dbReference>
<evidence type="ECO:0000259" key="1">
    <source>
        <dbReference type="PROSITE" id="PS51186"/>
    </source>
</evidence>
<organism evidence="2 3">
    <name type="scientific">Chromobacterium phragmitis</name>
    <dbReference type="NCBI Taxonomy" id="2202141"/>
    <lineage>
        <taxon>Bacteria</taxon>
        <taxon>Pseudomonadati</taxon>
        <taxon>Pseudomonadota</taxon>
        <taxon>Betaproteobacteria</taxon>
        <taxon>Neisseriales</taxon>
        <taxon>Chromobacteriaceae</taxon>
        <taxon>Chromobacterium</taxon>
    </lineage>
</organism>
<protein>
    <recommendedName>
        <fullName evidence="1">N-acetyltransferase domain-containing protein</fullName>
    </recommendedName>
</protein>
<dbReference type="InterPro" id="IPR000182">
    <property type="entry name" value="GNAT_dom"/>
</dbReference>
<dbReference type="PROSITE" id="PS51186">
    <property type="entry name" value="GNAT"/>
    <property type="match status" value="2"/>
</dbReference>
<dbReference type="AlphaFoldDB" id="A0A344UCK6"/>
<feature type="domain" description="N-acetyltransferase" evidence="1">
    <location>
        <begin position="145"/>
        <end position="281"/>
    </location>
</feature>
<dbReference type="Proteomes" id="UP000252038">
    <property type="component" value="Chromosome"/>
</dbReference>
<evidence type="ECO:0000313" key="2">
    <source>
        <dbReference type="EMBL" id="AXE33004.1"/>
    </source>
</evidence>
<dbReference type="Gene3D" id="3.40.630.30">
    <property type="match status" value="2"/>
</dbReference>
<evidence type="ECO:0000313" key="3">
    <source>
        <dbReference type="Proteomes" id="UP000252038"/>
    </source>
</evidence>
<accession>A0A344UCK6</accession>
<dbReference type="EMBL" id="CP029554">
    <property type="protein sequence ID" value="AXE33004.1"/>
    <property type="molecule type" value="Genomic_DNA"/>
</dbReference>
<reference evidence="2 3" key="1">
    <citation type="submission" date="2018-05" db="EMBL/GenBank/DDBJ databases">
        <title>Genome sequencing, assembly and analysis of the novel insecticidal bacterium, Chromobacterium phragmitis.</title>
        <authorList>
            <person name="Sparks M.E."/>
            <person name="Blackburn M.B."/>
            <person name="Gundersen-Rindal D.E."/>
        </authorList>
    </citation>
    <scope>NUCLEOTIDE SEQUENCE [LARGE SCALE GENOMIC DNA]</scope>
    <source>
        <strain evidence="2">IIBBL 274-1</strain>
    </source>
</reference>
<sequence length="282" mass="31168">MKIASLASLAPDDIHACFLEAFSDYVVPAQPSPEQLRAMLQRRGWAPELSAGAWLDGELAGFWLSAAPSIDGETEGYCIAAGIAPRARRRRALTDMAGMVGRLLSARGIRRQRLEVIEGNQRALQAYAALGFVPLRQLDCFQIQAEIRPRRPWPIHVRAGFDPADWPAPDNLAYPPAVPNRRESLLRVAPELRWLTVDQDGAMLGSLLMSANGEVAELQVTPPARRQGIASQLLSAAQKLSPDGRLGFNNADRRDLALISLLLRHQARYRLSQWEMIKPNPS</sequence>
<dbReference type="SUPFAM" id="SSF55729">
    <property type="entry name" value="Acyl-CoA N-acyltransferases (Nat)"/>
    <property type="match status" value="2"/>
</dbReference>
<feature type="domain" description="N-acetyltransferase" evidence="1">
    <location>
        <begin position="1"/>
        <end position="154"/>
    </location>
</feature>
<gene>
    <name evidence="2" type="ORF">DK843_00935</name>
</gene>
<dbReference type="GO" id="GO:0016747">
    <property type="term" value="F:acyltransferase activity, transferring groups other than amino-acyl groups"/>
    <property type="evidence" value="ECO:0007669"/>
    <property type="project" value="InterPro"/>
</dbReference>
<dbReference type="Pfam" id="PF00583">
    <property type="entry name" value="Acetyltransf_1"/>
    <property type="match status" value="1"/>
</dbReference>
<name>A0A344UCK6_9NEIS</name>
<dbReference type="KEGG" id="chrb:DK843_00935"/>
<proteinExistence type="predicted"/>
<dbReference type="InterPro" id="IPR016181">
    <property type="entry name" value="Acyl_CoA_acyltransferase"/>
</dbReference>